<feature type="chain" id="PRO_5030159539" evidence="1">
    <location>
        <begin position="23"/>
        <end position="280"/>
    </location>
</feature>
<reference evidence="2" key="1">
    <citation type="submission" date="2021-01" db="EMBL/GenBank/DDBJ databases">
        <authorList>
            <person name="Corre E."/>
            <person name="Pelletier E."/>
            <person name="Niang G."/>
            <person name="Scheremetjew M."/>
            <person name="Finn R."/>
            <person name="Kale V."/>
            <person name="Holt S."/>
            <person name="Cochrane G."/>
            <person name="Meng A."/>
            <person name="Brown T."/>
            <person name="Cohen L."/>
        </authorList>
    </citation>
    <scope>NUCLEOTIDE SEQUENCE</scope>
    <source>
        <strain evidence="2">CCMP3107</strain>
    </source>
</reference>
<evidence type="ECO:0000256" key="1">
    <source>
        <dbReference type="SAM" id="SignalP"/>
    </source>
</evidence>
<organism evidence="2">
    <name type="scientific">Heterosigma akashiwo</name>
    <name type="common">Chromophytic alga</name>
    <name type="synonym">Heterosigma carterae</name>
    <dbReference type="NCBI Taxonomy" id="2829"/>
    <lineage>
        <taxon>Eukaryota</taxon>
        <taxon>Sar</taxon>
        <taxon>Stramenopiles</taxon>
        <taxon>Ochrophyta</taxon>
        <taxon>Raphidophyceae</taxon>
        <taxon>Chattonellales</taxon>
        <taxon>Chattonellaceae</taxon>
        <taxon>Heterosigma</taxon>
    </lineage>
</organism>
<gene>
    <name evidence="2" type="ORF">HAKA00212_LOCUS23266</name>
</gene>
<evidence type="ECO:0000313" key="2">
    <source>
        <dbReference type="EMBL" id="CAE0645822.1"/>
    </source>
</evidence>
<name>A0A6S9DJJ4_HETAK</name>
<dbReference type="EMBL" id="HBIU01052603">
    <property type="protein sequence ID" value="CAE0645822.1"/>
    <property type="molecule type" value="Transcribed_RNA"/>
</dbReference>
<feature type="signal peptide" evidence="1">
    <location>
        <begin position="1"/>
        <end position="22"/>
    </location>
</feature>
<protein>
    <submittedName>
        <fullName evidence="2">Uncharacterized protein</fullName>
    </submittedName>
</protein>
<dbReference type="AlphaFoldDB" id="A0A6S9DJJ4"/>
<keyword evidence="1" id="KW-0732">Signal</keyword>
<accession>A0A6S9DJJ4</accession>
<proteinExistence type="predicted"/>
<sequence length="280" mass="29848">MESRLLKVLALVVVFSLTLTSAFVATRTPTAVRRDVNRVVQMKIDGKESVHNALDDLKEQEAKDESNGPSFGQLTRRSLIISSLLAAGQFGIAQAYAPSGFKRIPTQFIAALGDPQANSGAGAQDWGLWTLDPGPRGVWLRDYPKLEAAGGAAPAGWRFDKQDWWLEEHGLIMEAPTFPLPEGRYLVTGGRQTTTALTVGPGGAWALEDPKAKLYDVTHLPCRSARYTPNEAGAAGSPAAARPRDFPVAPGAEMPAVPGCAKQDYAVLFVIGVPAEGAAK</sequence>